<dbReference type="NCBIfam" id="TIGR01088">
    <property type="entry name" value="aroQ"/>
    <property type="match status" value="1"/>
</dbReference>
<dbReference type="GO" id="GO:0019631">
    <property type="term" value="P:quinate catabolic process"/>
    <property type="evidence" value="ECO:0007669"/>
    <property type="project" value="TreeGrafter"/>
</dbReference>
<comment type="caution">
    <text evidence="4">The sequence shown here is derived from an EMBL/GenBank/DDBJ whole genome shotgun (WGS) entry which is preliminary data.</text>
</comment>
<keyword evidence="3" id="KW-0472">Membrane</keyword>
<dbReference type="InterPro" id="IPR018509">
    <property type="entry name" value="DHquinase_II_CS"/>
</dbReference>
<dbReference type="GO" id="GO:0003855">
    <property type="term" value="F:3-dehydroquinate dehydratase activity"/>
    <property type="evidence" value="ECO:0007669"/>
    <property type="project" value="UniProtKB-EC"/>
</dbReference>
<dbReference type="InterPro" id="IPR036441">
    <property type="entry name" value="DHquinase_II_sf"/>
</dbReference>
<dbReference type="AlphaFoldDB" id="A0A0F9VKJ9"/>
<dbReference type="NCBIfam" id="NF003807">
    <property type="entry name" value="PRK05395.1-4"/>
    <property type="match status" value="1"/>
</dbReference>
<protein>
    <recommendedName>
        <fullName evidence="1">3-dehydroquinate dehydratase</fullName>
        <ecNumber evidence="1">4.2.1.10</ecNumber>
    </recommendedName>
</protein>
<accession>A0A0F9VKJ9</accession>
<dbReference type="SUPFAM" id="SSF52304">
    <property type="entry name" value="Type II 3-dehydroquinate dehydratase"/>
    <property type="match status" value="1"/>
</dbReference>
<dbReference type="EMBL" id="LAZR01000022">
    <property type="protein sequence ID" value="KKO04590.1"/>
    <property type="molecule type" value="Genomic_DNA"/>
</dbReference>
<dbReference type="PANTHER" id="PTHR21272:SF3">
    <property type="entry name" value="CATABOLIC 3-DEHYDROQUINASE"/>
    <property type="match status" value="1"/>
</dbReference>
<evidence type="ECO:0000256" key="3">
    <source>
        <dbReference type="SAM" id="Phobius"/>
    </source>
</evidence>
<sequence>MTPTIYILNGPNLNTLGLREPEIYGSATLADVQTRCEAAGTEAGFEIVFRQSNHEGKLVEWIQEARDAAAAIIINAGAYTHTSLAIHDALRFFGKPVVEVHISNIHAREEIRHKSLIAPIAVGMIVGFGPVGYELAITALKARLR</sequence>
<keyword evidence="2" id="KW-0456">Lyase</keyword>
<reference evidence="4" key="1">
    <citation type="journal article" date="2015" name="Nature">
        <title>Complex archaea that bridge the gap between prokaryotes and eukaryotes.</title>
        <authorList>
            <person name="Spang A."/>
            <person name="Saw J.H."/>
            <person name="Jorgensen S.L."/>
            <person name="Zaremba-Niedzwiedzka K."/>
            <person name="Martijn J."/>
            <person name="Lind A.E."/>
            <person name="van Eijk R."/>
            <person name="Schleper C."/>
            <person name="Guy L."/>
            <person name="Ettema T.J."/>
        </authorList>
    </citation>
    <scope>NUCLEOTIDE SEQUENCE</scope>
</reference>
<organism evidence="4">
    <name type="scientific">marine sediment metagenome</name>
    <dbReference type="NCBI Taxonomy" id="412755"/>
    <lineage>
        <taxon>unclassified sequences</taxon>
        <taxon>metagenomes</taxon>
        <taxon>ecological metagenomes</taxon>
    </lineage>
</organism>
<evidence type="ECO:0000256" key="1">
    <source>
        <dbReference type="ARBA" id="ARBA00012060"/>
    </source>
</evidence>
<dbReference type="NCBIfam" id="NF003805">
    <property type="entry name" value="PRK05395.1-2"/>
    <property type="match status" value="1"/>
</dbReference>
<feature type="transmembrane region" description="Helical" evidence="3">
    <location>
        <begin position="116"/>
        <end position="140"/>
    </location>
</feature>
<keyword evidence="3" id="KW-0812">Transmembrane</keyword>
<dbReference type="PANTHER" id="PTHR21272">
    <property type="entry name" value="CATABOLIC 3-DEHYDROQUINASE"/>
    <property type="match status" value="1"/>
</dbReference>
<dbReference type="CDD" id="cd00466">
    <property type="entry name" value="DHQase_II"/>
    <property type="match status" value="1"/>
</dbReference>
<dbReference type="HAMAP" id="MF_00169">
    <property type="entry name" value="AroQ"/>
    <property type="match status" value="1"/>
</dbReference>
<name>A0A0F9VKJ9_9ZZZZ</name>
<dbReference type="Pfam" id="PF01220">
    <property type="entry name" value="DHquinase_II"/>
    <property type="match status" value="1"/>
</dbReference>
<evidence type="ECO:0000256" key="2">
    <source>
        <dbReference type="ARBA" id="ARBA00023239"/>
    </source>
</evidence>
<keyword evidence="3" id="KW-1133">Transmembrane helix</keyword>
<dbReference type="PROSITE" id="PS01029">
    <property type="entry name" value="DEHYDROQUINASE_II"/>
    <property type="match status" value="1"/>
</dbReference>
<gene>
    <name evidence="4" type="ORF">LCGC14_0084170</name>
</gene>
<evidence type="ECO:0000313" key="4">
    <source>
        <dbReference type="EMBL" id="KKO04590.1"/>
    </source>
</evidence>
<dbReference type="NCBIfam" id="NF003806">
    <property type="entry name" value="PRK05395.1-3"/>
    <property type="match status" value="1"/>
</dbReference>
<dbReference type="EC" id="4.2.1.10" evidence="1"/>
<dbReference type="Gene3D" id="3.40.50.9100">
    <property type="entry name" value="Dehydroquinase, class II"/>
    <property type="match status" value="1"/>
</dbReference>
<proteinExistence type="inferred from homology"/>
<dbReference type="InterPro" id="IPR001874">
    <property type="entry name" value="DHquinase_II"/>
</dbReference>
<dbReference type="PIRSF" id="PIRSF001399">
    <property type="entry name" value="DHquinase_II"/>
    <property type="match status" value="1"/>
</dbReference>